<dbReference type="Proteomes" id="UP000799428">
    <property type="component" value="Unassembled WGS sequence"/>
</dbReference>
<feature type="transmembrane region" description="Helical" evidence="5">
    <location>
        <begin position="338"/>
        <end position="361"/>
    </location>
</feature>
<feature type="transmembrane region" description="Helical" evidence="5">
    <location>
        <begin position="233"/>
        <end position="250"/>
    </location>
</feature>
<feature type="transmembrane region" description="Helical" evidence="5">
    <location>
        <begin position="299"/>
        <end position="318"/>
    </location>
</feature>
<dbReference type="OrthoDB" id="196103at2759"/>
<feature type="transmembrane region" description="Helical" evidence="5">
    <location>
        <begin position="270"/>
        <end position="287"/>
    </location>
</feature>
<feature type="transmembrane region" description="Helical" evidence="5">
    <location>
        <begin position="109"/>
        <end position="133"/>
    </location>
</feature>
<dbReference type="PANTHER" id="PTHR23294:SF59">
    <property type="entry name" value="UNC93-LIKE PROTEIN C922.05C"/>
    <property type="match status" value="1"/>
</dbReference>
<evidence type="ECO:0000313" key="7">
    <source>
        <dbReference type="Proteomes" id="UP000799428"/>
    </source>
</evidence>
<feature type="transmembrane region" description="Helical" evidence="5">
    <location>
        <begin position="373"/>
        <end position="393"/>
    </location>
</feature>
<evidence type="ECO:0000256" key="1">
    <source>
        <dbReference type="ARBA" id="ARBA00004141"/>
    </source>
</evidence>
<name>A0A6G1KHR7_9PLEO</name>
<sequence>MGTTEERYPVIWYRSTLWSALLVSMTAFTCPGIFGALNGMGAGGGASPNISNAANAIVFGVIAVGSPFAGSIVNRITPKWALCIGTLGYVPYAAGLYCNDRFGTNWLILLGAVSIGMSACFLWVASGAILLGYTEERRKGRAMSFKFGLQSLGASIGGIISLALNVEKSYRGGVSTPTYIVLMIIMCLGLPFALFLPTAAQVQRTDGRPVKLAQQISLIKEFNVLKNMLKRPAILALIPLWLYGQWFLSYQWQFNFAYFTVRARALNSTIFYLVGLVSALLMGYILDFDRFSRRTRAKVGFFLVLIFAGTSWILGQAVQVHYSRTNPTLDWSSSGFGLGAFVFALWGFSDPFVTTFMFWLGGSLTNNLNETSFLAAIINSVGSLGSTFGFVVSAMDVDYNWACAINLILFTVAVPPAAWVVFTKVTESSHGKLLVEPESGDLRNASVSDTSAVVPVVRGEKVTST</sequence>
<dbReference type="PANTHER" id="PTHR23294">
    <property type="entry name" value="ET TRANSLATION PRODUCT-RELATED"/>
    <property type="match status" value="1"/>
</dbReference>
<reference evidence="6" key="1">
    <citation type="journal article" date="2020" name="Stud. Mycol.">
        <title>101 Dothideomycetes genomes: a test case for predicting lifestyles and emergence of pathogens.</title>
        <authorList>
            <person name="Haridas S."/>
            <person name="Albert R."/>
            <person name="Binder M."/>
            <person name="Bloem J."/>
            <person name="Labutti K."/>
            <person name="Salamov A."/>
            <person name="Andreopoulos B."/>
            <person name="Baker S."/>
            <person name="Barry K."/>
            <person name="Bills G."/>
            <person name="Bluhm B."/>
            <person name="Cannon C."/>
            <person name="Castanera R."/>
            <person name="Culley D."/>
            <person name="Daum C."/>
            <person name="Ezra D."/>
            <person name="Gonzalez J."/>
            <person name="Henrissat B."/>
            <person name="Kuo A."/>
            <person name="Liang C."/>
            <person name="Lipzen A."/>
            <person name="Lutzoni F."/>
            <person name="Magnuson J."/>
            <person name="Mondo S."/>
            <person name="Nolan M."/>
            <person name="Ohm R."/>
            <person name="Pangilinan J."/>
            <person name="Park H.-J."/>
            <person name="Ramirez L."/>
            <person name="Alfaro M."/>
            <person name="Sun H."/>
            <person name="Tritt A."/>
            <person name="Yoshinaga Y."/>
            <person name="Zwiers L.-H."/>
            <person name="Turgeon B."/>
            <person name="Goodwin S."/>
            <person name="Spatafora J."/>
            <person name="Crous P."/>
            <person name="Grigoriev I."/>
        </authorList>
    </citation>
    <scope>NUCLEOTIDE SEQUENCE</scope>
    <source>
        <strain evidence="6">CBS 279.74</strain>
    </source>
</reference>
<evidence type="ECO:0000256" key="2">
    <source>
        <dbReference type="ARBA" id="ARBA00022692"/>
    </source>
</evidence>
<organism evidence="6 7">
    <name type="scientific">Pleomassaria siparia CBS 279.74</name>
    <dbReference type="NCBI Taxonomy" id="1314801"/>
    <lineage>
        <taxon>Eukaryota</taxon>
        <taxon>Fungi</taxon>
        <taxon>Dikarya</taxon>
        <taxon>Ascomycota</taxon>
        <taxon>Pezizomycotina</taxon>
        <taxon>Dothideomycetes</taxon>
        <taxon>Pleosporomycetidae</taxon>
        <taxon>Pleosporales</taxon>
        <taxon>Pleomassariaceae</taxon>
        <taxon>Pleomassaria</taxon>
    </lineage>
</organism>
<feature type="transmembrane region" description="Helical" evidence="5">
    <location>
        <begin position="178"/>
        <end position="196"/>
    </location>
</feature>
<feature type="transmembrane region" description="Helical" evidence="5">
    <location>
        <begin position="399"/>
        <end position="422"/>
    </location>
</feature>
<keyword evidence="7" id="KW-1185">Reference proteome</keyword>
<dbReference type="GO" id="GO:0016020">
    <property type="term" value="C:membrane"/>
    <property type="evidence" value="ECO:0007669"/>
    <property type="project" value="UniProtKB-SubCell"/>
</dbReference>
<evidence type="ECO:0000256" key="5">
    <source>
        <dbReference type="SAM" id="Phobius"/>
    </source>
</evidence>
<dbReference type="EMBL" id="MU005766">
    <property type="protein sequence ID" value="KAF2712173.1"/>
    <property type="molecule type" value="Genomic_DNA"/>
</dbReference>
<dbReference type="InterPro" id="IPR011701">
    <property type="entry name" value="MFS"/>
</dbReference>
<dbReference type="InterPro" id="IPR036259">
    <property type="entry name" value="MFS_trans_sf"/>
</dbReference>
<feature type="transmembrane region" description="Helical" evidence="5">
    <location>
        <begin position="12"/>
        <end position="34"/>
    </location>
</feature>
<dbReference type="GO" id="GO:0022857">
    <property type="term" value="F:transmembrane transporter activity"/>
    <property type="evidence" value="ECO:0007669"/>
    <property type="project" value="InterPro"/>
</dbReference>
<feature type="transmembrane region" description="Helical" evidence="5">
    <location>
        <begin position="80"/>
        <end position="97"/>
    </location>
</feature>
<gene>
    <name evidence="6" type="ORF">K504DRAFT_521484</name>
</gene>
<feature type="transmembrane region" description="Helical" evidence="5">
    <location>
        <begin position="145"/>
        <end position="166"/>
    </location>
</feature>
<dbReference type="SUPFAM" id="SSF103473">
    <property type="entry name" value="MFS general substrate transporter"/>
    <property type="match status" value="1"/>
</dbReference>
<evidence type="ECO:0000256" key="3">
    <source>
        <dbReference type="ARBA" id="ARBA00022989"/>
    </source>
</evidence>
<dbReference type="Gene3D" id="1.20.1250.20">
    <property type="entry name" value="MFS general substrate transporter like domains"/>
    <property type="match status" value="1"/>
</dbReference>
<evidence type="ECO:0000313" key="6">
    <source>
        <dbReference type="EMBL" id="KAF2712173.1"/>
    </source>
</evidence>
<comment type="subcellular location">
    <subcellularLocation>
        <location evidence="1">Membrane</location>
        <topology evidence="1">Multi-pass membrane protein</topology>
    </subcellularLocation>
</comment>
<keyword evidence="3 5" id="KW-1133">Transmembrane helix</keyword>
<evidence type="ECO:0000256" key="4">
    <source>
        <dbReference type="ARBA" id="ARBA00023136"/>
    </source>
</evidence>
<dbReference type="AlphaFoldDB" id="A0A6G1KHR7"/>
<keyword evidence="4 5" id="KW-0472">Membrane</keyword>
<dbReference type="InterPro" id="IPR051617">
    <property type="entry name" value="UNC-93-like_regulator"/>
</dbReference>
<feature type="transmembrane region" description="Helical" evidence="5">
    <location>
        <begin position="54"/>
        <end position="73"/>
    </location>
</feature>
<proteinExistence type="predicted"/>
<protein>
    <submittedName>
        <fullName evidence="6">MFS general substrate transporter</fullName>
    </submittedName>
</protein>
<keyword evidence="2 5" id="KW-0812">Transmembrane</keyword>
<accession>A0A6G1KHR7</accession>
<dbReference type="Pfam" id="PF07690">
    <property type="entry name" value="MFS_1"/>
    <property type="match status" value="1"/>
</dbReference>